<name>A0AAD6RM38_9ROSI</name>
<organism evidence="7 8">
    <name type="scientific">Populus alba x Populus x berolinensis</name>
    <dbReference type="NCBI Taxonomy" id="444605"/>
    <lineage>
        <taxon>Eukaryota</taxon>
        <taxon>Viridiplantae</taxon>
        <taxon>Streptophyta</taxon>
        <taxon>Embryophyta</taxon>
        <taxon>Tracheophyta</taxon>
        <taxon>Spermatophyta</taxon>
        <taxon>Magnoliopsida</taxon>
        <taxon>eudicotyledons</taxon>
        <taxon>Gunneridae</taxon>
        <taxon>Pentapetalae</taxon>
        <taxon>rosids</taxon>
        <taxon>fabids</taxon>
        <taxon>Malpighiales</taxon>
        <taxon>Salicaceae</taxon>
        <taxon>Saliceae</taxon>
        <taxon>Populus</taxon>
    </lineage>
</organism>
<sequence>MDAFASFFDSQSASTNRWSYDSLKNLRQISPLVQNHLKQVYLTLCCALVASAAGAYLHILWNIGGLLTTIASFGCMAWLLSISPYEEQKRVGLLMATALLQGASIGPLIDLAIQIDPSVLITAFVGTAVAFGCFSVAAMLARRREYLYLGGLLSSGLSILLWLHFASSIFGGSAALFKFEVGYL</sequence>
<feature type="transmembrane region" description="Helical" evidence="6">
    <location>
        <begin position="119"/>
        <end position="140"/>
    </location>
</feature>
<keyword evidence="4 6" id="KW-1133">Transmembrane helix</keyword>
<dbReference type="GO" id="GO:0016020">
    <property type="term" value="C:membrane"/>
    <property type="evidence" value="ECO:0007669"/>
    <property type="project" value="UniProtKB-SubCell"/>
</dbReference>
<feature type="transmembrane region" description="Helical" evidence="6">
    <location>
        <begin position="63"/>
        <end position="81"/>
    </location>
</feature>
<dbReference type="PANTHER" id="PTHR23291:SF32">
    <property type="entry name" value="BAX INHIBITOR 1"/>
    <property type="match status" value="1"/>
</dbReference>
<comment type="caution">
    <text evidence="6">Lacks conserved residue(s) required for the propagation of feature annotation.</text>
</comment>
<evidence type="ECO:0000256" key="4">
    <source>
        <dbReference type="ARBA" id="ARBA00022989"/>
    </source>
</evidence>
<evidence type="ECO:0008006" key="9">
    <source>
        <dbReference type="Google" id="ProtNLM"/>
    </source>
</evidence>
<evidence type="ECO:0000256" key="5">
    <source>
        <dbReference type="ARBA" id="ARBA00023136"/>
    </source>
</evidence>
<keyword evidence="3 6" id="KW-0812">Transmembrane</keyword>
<protein>
    <recommendedName>
        <fullName evidence="9">Bax inhibitor 1</fullName>
    </recommendedName>
</protein>
<evidence type="ECO:0000256" key="1">
    <source>
        <dbReference type="ARBA" id="ARBA00004141"/>
    </source>
</evidence>
<dbReference type="PANTHER" id="PTHR23291">
    <property type="entry name" value="BAX INHIBITOR-RELATED"/>
    <property type="match status" value="1"/>
</dbReference>
<evidence type="ECO:0000313" key="8">
    <source>
        <dbReference type="Proteomes" id="UP001164929"/>
    </source>
</evidence>
<comment type="similarity">
    <text evidence="2 6">Belongs to the BI1 family.</text>
</comment>
<comment type="subcellular location">
    <subcellularLocation>
        <location evidence="1">Membrane</location>
        <topology evidence="1">Multi-pass membrane protein</topology>
    </subcellularLocation>
</comment>
<reference evidence="7 8" key="1">
    <citation type="journal article" date="2023" name="Mol. Ecol. Resour.">
        <title>Chromosome-level genome assembly of a triploid poplar Populus alba 'Berolinensis'.</title>
        <authorList>
            <person name="Chen S."/>
            <person name="Yu Y."/>
            <person name="Wang X."/>
            <person name="Wang S."/>
            <person name="Zhang T."/>
            <person name="Zhou Y."/>
            <person name="He R."/>
            <person name="Meng N."/>
            <person name="Wang Y."/>
            <person name="Liu W."/>
            <person name="Liu Z."/>
            <person name="Liu J."/>
            <person name="Guo Q."/>
            <person name="Huang H."/>
            <person name="Sederoff R.R."/>
            <person name="Wang G."/>
            <person name="Qu G."/>
            <person name="Chen S."/>
        </authorList>
    </citation>
    <scope>NUCLEOTIDE SEQUENCE [LARGE SCALE GENOMIC DNA]</scope>
    <source>
        <strain evidence="7">SC-2020</strain>
    </source>
</reference>
<accession>A0AAD6RM38</accession>
<dbReference type="AlphaFoldDB" id="A0AAD6RM38"/>
<dbReference type="EMBL" id="JAQIZT010000001">
    <property type="protein sequence ID" value="KAJ7011329.1"/>
    <property type="molecule type" value="Genomic_DNA"/>
</dbReference>
<keyword evidence="5 6" id="KW-0472">Membrane</keyword>
<keyword evidence="8" id="KW-1185">Reference proteome</keyword>
<dbReference type="Proteomes" id="UP001164929">
    <property type="component" value="Chromosome 1"/>
</dbReference>
<proteinExistence type="inferred from homology"/>
<evidence type="ECO:0000256" key="6">
    <source>
        <dbReference type="RuleBase" id="RU004379"/>
    </source>
</evidence>
<evidence type="ECO:0000313" key="7">
    <source>
        <dbReference type="EMBL" id="KAJ7011329.1"/>
    </source>
</evidence>
<gene>
    <name evidence="7" type="ORF">NC653_001684</name>
</gene>
<comment type="caution">
    <text evidence="7">The sequence shown here is derived from an EMBL/GenBank/DDBJ whole genome shotgun (WGS) entry which is preliminary data.</text>
</comment>
<feature type="transmembrane region" description="Helical" evidence="6">
    <location>
        <begin position="93"/>
        <end position="113"/>
    </location>
</feature>
<dbReference type="InterPro" id="IPR006214">
    <property type="entry name" value="Bax_inhibitor_1-related"/>
</dbReference>
<evidence type="ECO:0000256" key="2">
    <source>
        <dbReference type="ARBA" id="ARBA00010350"/>
    </source>
</evidence>
<feature type="transmembrane region" description="Helical" evidence="6">
    <location>
        <begin position="152"/>
        <end position="177"/>
    </location>
</feature>
<dbReference type="Pfam" id="PF01027">
    <property type="entry name" value="Bax1-I"/>
    <property type="match status" value="1"/>
</dbReference>
<evidence type="ECO:0000256" key="3">
    <source>
        <dbReference type="ARBA" id="ARBA00022692"/>
    </source>
</evidence>